<sequence>MGAAVGNACGGNEMAEETWHQARLIPTSGINGADEQERRATSALLAVMTSVREFGRVLTQPFGAPAGVLETYIEVPFELGDRRLYPDGLIRARRGQKEWTALVEVKTGVNELACEQLEAYLDIARERGFDAVITISNEIPAIAGMHPTKVDKKKLKRVALHHWSWSMVLAEAVLQKEHRGVADPDQAWILGELIRYLEHPRSGALQFEDMGGSWVATREAVAAGTLRPGDKCAPEVAARFDALLRYVSLQLGRRLGDDVTPALSRKEMAEPALRSQALVQSMCTTGTMQGAISIPNAVGPLIVTADLRAGQVICHVDIAAPKDGKPTTRVNWLVRQLRHAPDTARLEAFTLHSRGPGTADLLKNVREQPTRLIEDPRKELRSFRVALTLPLGSKRGRGRGAFIDSVEAAINTFYGDVLQDLRAWTATPPRLRETPEQPAEPPALTSTALSSQDGQELDTVQPDDPDQTIALPDDTADVPAEQVEPIEPVEAAETADGEINSPISVPEPDKGMLVDRVS</sequence>
<name>A0ABP4A958_9ACTN</name>
<proteinExistence type="predicted"/>
<feature type="compositionally biased region" description="Polar residues" evidence="1">
    <location>
        <begin position="444"/>
        <end position="454"/>
    </location>
</feature>
<feature type="region of interest" description="Disordered" evidence="1">
    <location>
        <begin position="430"/>
        <end position="518"/>
    </location>
</feature>
<accession>A0ABP4A958</accession>
<feature type="compositionally biased region" description="Basic and acidic residues" evidence="1">
    <location>
        <begin position="507"/>
        <end position="518"/>
    </location>
</feature>
<keyword evidence="3" id="KW-1185">Reference proteome</keyword>
<protein>
    <recommendedName>
        <fullName evidence="4">Stress response protein</fullName>
    </recommendedName>
</protein>
<dbReference type="EMBL" id="BAAAHK010000004">
    <property type="protein sequence ID" value="GAA0933292.1"/>
    <property type="molecule type" value="Genomic_DNA"/>
</dbReference>
<evidence type="ECO:0008006" key="4">
    <source>
        <dbReference type="Google" id="ProtNLM"/>
    </source>
</evidence>
<evidence type="ECO:0000313" key="3">
    <source>
        <dbReference type="Proteomes" id="UP001500542"/>
    </source>
</evidence>
<organism evidence="2 3">
    <name type="scientific">Kribbella koreensis</name>
    <dbReference type="NCBI Taxonomy" id="57909"/>
    <lineage>
        <taxon>Bacteria</taxon>
        <taxon>Bacillati</taxon>
        <taxon>Actinomycetota</taxon>
        <taxon>Actinomycetes</taxon>
        <taxon>Propionibacteriales</taxon>
        <taxon>Kribbellaceae</taxon>
        <taxon>Kribbella</taxon>
    </lineage>
</organism>
<gene>
    <name evidence="2" type="ORF">GCM10009554_18350</name>
</gene>
<evidence type="ECO:0000313" key="2">
    <source>
        <dbReference type="EMBL" id="GAA0933292.1"/>
    </source>
</evidence>
<dbReference type="Proteomes" id="UP001500542">
    <property type="component" value="Unassembled WGS sequence"/>
</dbReference>
<reference evidence="3" key="1">
    <citation type="journal article" date="2019" name="Int. J. Syst. Evol. Microbiol.">
        <title>The Global Catalogue of Microorganisms (GCM) 10K type strain sequencing project: providing services to taxonomists for standard genome sequencing and annotation.</title>
        <authorList>
            <consortium name="The Broad Institute Genomics Platform"/>
            <consortium name="The Broad Institute Genome Sequencing Center for Infectious Disease"/>
            <person name="Wu L."/>
            <person name="Ma J."/>
        </authorList>
    </citation>
    <scope>NUCLEOTIDE SEQUENCE [LARGE SCALE GENOMIC DNA]</scope>
    <source>
        <strain evidence="3">JCM 10977</strain>
    </source>
</reference>
<evidence type="ECO:0000256" key="1">
    <source>
        <dbReference type="SAM" id="MobiDB-lite"/>
    </source>
</evidence>
<comment type="caution">
    <text evidence="2">The sequence shown here is derived from an EMBL/GenBank/DDBJ whole genome shotgun (WGS) entry which is preliminary data.</text>
</comment>